<feature type="compositionally biased region" description="Basic and acidic residues" evidence="1">
    <location>
        <begin position="793"/>
        <end position="813"/>
    </location>
</feature>
<accession>A0AAX6GT73</accession>
<reference evidence="2" key="2">
    <citation type="submission" date="2023-04" db="EMBL/GenBank/DDBJ databases">
        <authorList>
            <person name="Bruccoleri R.E."/>
            <person name="Oakeley E.J."/>
            <person name="Faust A.-M."/>
            <person name="Dessus-Babus S."/>
            <person name="Altorfer M."/>
            <person name="Burckhardt D."/>
            <person name="Oertli M."/>
            <person name="Naumann U."/>
            <person name="Petersen F."/>
            <person name="Wong J."/>
        </authorList>
    </citation>
    <scope>NUCLEOTIDE SEQUENCE</scope>
    <source>
        <strain evidence="2">GSM-AAB239-AS_SAM_17_03QT</strain>
        <tissue evidence="2">Leaf</tissue>
    </source>
</reference>
<reference evidence="2" key="1">
    <citation type="journal article" date="2023" name="GigaByte">
        <title>Genome assembly of the bearded iris, Iris pallida Lam.</title>
        <authorList>
            <person name="Bruccoleri R.E."/>
            <person name="Oakeley E.J."/>
            <person name="Faust A.M.E."/>
            <person name="Altorfer M."/>
            <person name="Dessus-Babus S."/>
            <person name="Burckhardt D."/>
            <person name="Oertli M."/>
            <person name="Naumann U."/>
            <person name="Petersen F."/>
            <person name="Wong J."/>
        </authorList>
    </citation>
    <scope>NUCLEOTIDE SEQUENCE</scope>
    <source>
        <strain evidence="2">GSM-AAB239-AS_SAM_17_03QT</strain>
    </source>
</reference>
<dbReference type="AlphaFoldDB" id="A0AAX6GT73"/>
<feature type="compositionally biased region" description="Polar residues" evidence="1">
    <location>
        <begin position="443"/>
        <end position="456"/>
    </location>
</feature>
<feature type="compositionally biased region" description="Acidic residues" evidence="1">
    <location>
        <begin position="203"/>
        <end position="216"/>
    </location>
</feature>
<keyword evidence="3" id="KW-1185">Reference proteome</keyword>
<feature type="region of interest" description="Disordered" evidence="1">
    <location>
        <begin position="828"/>
        <end position="859"/>
    </location>
</feature>
<feature type="compositionally biased region" description="Basic and acidic residues" evidence="1">
    <location>
        <begin position="730"/>
        <end position="741"/>
    </location>
</feature>
<dbReference type="Proteomes" id="UP001140949">
    <property type="component" value="Unassembled WGS sequence"/>
</dbReference>
<feature type="compositionally biased region" description="Basic and acidic residues" evidence="1">
    <location>
        <begin position="836"/>
        <end position="859"/>
    </location>
</feature>
<name>A0AAX6GT73_IRIPA</name>
<dbReference type="PANTHER" id="PTHR46741:SF2">
    <property type="entry name" value="RIBOSOMAL PROTEIN L34AE"/>
    <property type="match status" value="1"/>
</dbReference>
<gene>
    <name evidence="2" type="ORF">M6B38_347310</name>
</gene>
<feature type="region of interest" description="Disordered" evidence="1">
    <location>
        <begin position="575"/>
        <end position="813"/>
    </location>
</feature>
<sequence length="968" mass="107630">MSPRMAATGGERLDGRAIFKKMTAALVDLVLLLVKFVAQRFFRIKIDEPPKAKTTKCLLETVPEADESEEEEGEGEEGEGELVGFDRDEEEEYTSSFSFKFEYQVPELAGRSKEEEEEEEEPSVKTTSISNCQFSSEKGFSGFFAEPEAMTCSILESFAGPAGEEELAVSTFVSAKDPERSEERPRVAVLSSRDERSVGRVEEDLEDPSAESEDVMLSEEEAFDRADEEKALSGLFSAKDFFRNSFIDSVDFMLSNDDEPFVGRGGDKFLSSKGFEKSFKELKGVLLSKNGSFVGREDDDAFLKDQDDIVEEEPVAVDTKATWVEKEASQGFSGFDSDSDSVSSRDGYSVRSLAVDCDSDGFLSERDFGAEEESSMEDIGDSEGKSQLDEVWSMNDSTELELELKELNEVEGEAEESPRPSSSSVLIELTDSSDDELLPPSSRISASATNSASPTRNRLEEKKEPGEEGLQKSEETHTKDLEAEELDELESLWEHQDLIEQLKMELKKARAVGLPTIFEESESPREIEDLKPWRIDEKFSREDPMDELHKFYKSYRERMRKFDILNYQKMISATEGSSPVNGITEASDPHSTLPPLSDSAASPPPPQARQQRFGQVPQGAAGRPGDGLRRPDMPLVGVPPLAVREGPRAAGDRPVPEPPVQPGGRRVPAVPGGGVEVHRGRAVPGTSAAELRQEPVRPAKSPPSAGHKRGLLEGENGGEEERQRRRRRDHERDAGGHHGGVDQDLLGVHQGGQGREFGYTEGSDRKSGRAPRSFRLQSHGRCARYSAEEGEEVERHSEDRQLPGEEVQEAQRRQVEPGPVLLAGGHEAGVESAQDVEDHKRSARVVPHEARQDQDRGKKDPQGALFFAIPMLRSIHIYIYKPILSVRGTGLRLHAEPLASLLMWARSQWLSATQTQAGPAGGQPSNFVYIYTYIGFTNFIVNISELELKKNREEYVRKNKFWLYEGYE</sequence>
<feature type="compositionally biased region" description="Basic and acidic residues" evidence="1">
    <location>
        <begin position="645"/>
        <end position="655"/>
    </location>
</feature>
<dbReference type="EMBL" id="JANAVB010016598">
    <property type="protein sequence ID" value="KAJ6831742.1"/>
    <property type="molecule type" value="Genomic_DNA"/>
</dbReference>
<feature type="compositionally biased region" description="Low complexity" evidence="1">
    <location>
        <begin position="419"/>
        <end position="430"/>
    </location>
</feature>
<comment type="caution">
    <text evidence="2">The sequence shown here is derived from an EMBL/GenBank/DDBJ whole genome shotgun (WGS) entry which is preliminary data.</text>
</comment>
<feature type="compositionally biased region" description="Basic and acidic residues" evidence="1">
    <location>
        <begin position="176"/>
        <end position="202"/>
    </location>
</feature>
<dbReference type="PANTHER" id="PTHR46741">
    <property type="entry name" value="OS09G0413600 PROTEIN"/>
    <property type="match status" value="1"/>
</dbReference>
<protein>
    <submittedName>
        <fullName evidence="2">Uncharacterized protein</fullName>
    </submittedName>
</protein>
<evidence type="ECO:0000313" key="2">
    <source>
        <dbReference type="EMBL" id="KAJ6831742.1"/>
    </source>
</evidence>
<feature type="compositionally biased region" description="Acidic residues" evidence="1">
    <location>
        <begin position="63"/>
        <end position="80"/>
    </location>
</feature>
<feature type="region of interest" description="Disordered" evidence="1">
    <location>
        <begin position="63"/>
        <end position="130"/>
    </location>
</feature>
<feature type="region of interest" description="Disordered" evidence="1">
    <location>
        <begin position="172"/>
        <end position="216"/>
    </location>
</feature>
<evidence type="ECO:0000313" key="3">
    <source>
        <dbReference type="Proteomes" id="UP001140949"/>
    </source>
</evidence>
<feature type="region of interest" description="Disordered" evidence="1">
    <location>
        <begin position="360"/>
        <end position="488"/>
    </location>
</feature>
<evidence type="ECO:0000256" key="1">
    <source>
        <dbReference type="SAM" id="MobiDB-lite"/>
    </source>
</evidence>
<feature type="compositionally biased region" description="Acidic residues" evidence="1">
    <location>
        <begin position="370"/>
        <end position="381"/>
    </location>
</feature>
<feature type="compositionally biased region" description="Basic and acidic residues" evidence="1">
    <location>
        <begin position="457"/>
        <end position="481"/>
    </location>
</feature>
<organism evidence="2 3">
    <name type="scientific">Iris pallida</name>
    <name type="common">Sweet iris</name>
    <dbReference type="NCBI Taxonomy" id="29817"/>
    <lineage>
        <taxon>Eukaryota</taxon>
        <taxon>Viridiplantae</taxon>
        <taxon>Streptophyta</taxon>
        <taxon>Embryophyta</taxon>
        <taxon>Tracheophyta</taxon>
        <taxon>Spermatophyta</taxon>
        <taxon>Magnoliopsida</taxon>
        <taxon>Liliopsida</taxon>
        <taxon>Asparagales</taxon>
        <taxon>Iridaceae</taxon>
        <taxon>Iridoideae</taxon>
        <taxon>Irideae</taxon>
        <taxon>Iris</taxon>
    </lineage>
</organism>
<proteinExistence type="predicted"/>